<feature type="transmembrane region" description="Helical" evidence="6">
    <location>
        <begin position="103"/>
        <end position="123"/>
    </location>
</feature>
<dbReference type="GO" id="GO:0005886">
    <property type="term" value="C:plasma membrane"/>
    <property type="evidence" value="ECO:0007669"/>
    <property type="project" value="UniProtKB-SubCell"/>
</dbReference>
<reference evidence="8" key="1">
    <citation type="submission" date="2016-10" db="EMBL/GenBank/DDBJ databases">
        <title>Sequence of Gallionella enrichment culture.</title>
        <authorList>
            <person name="Poehlein A."/>
            <person name="Muehling M."/>
            <person name="Daniel R."/>
        </authorList>
    </citation>
    <scope>NUCLEOTIDE SEQUENCE</scope>
</reference>
<evidence type="ECO:0000256" key="4">
    <source>
        <dbReference type="ARBA" id="ARBA00022989"/>
    </source>
</evidence>
<protein>
    <submittedName>
        <fullName evidence="8">RDD family protein</fullName>
    </submittedName>
</protein>
<evidence type="ECO:0000256" key="2">
    <source>
        <dbReference type="ARBA" id="ARBA00022475"/>
    </source>
</evidence>
<keyword evidence="4 6" id="KW-1133">Transmembrane helix</keyword>
<keyword evidence="3 6" id="KW-0812">Transmembrane</keyword>
<accession>A0A1J5RCL4</accession>
<dbReference type="Pfam" id="PF06271">
    <property type="entry name" value="RDD"/>
    <property type="match status" value="1"/>
</dbReference>
<feature type="transmembrane region" description="Helical" evidence="6">
    <location>
        <begin position="129"/>
        <end position="148"/>
    </location>
</feature>
<feature type="transmembrane region" description="Helical" evidence="6">
    <location>
        <begin position="57"/>
        <end position="75"/>
    </location>
</feature>
<evidence type="ECO:0000259" key="7">
    <source>
        <dbReference type="Pfam" id="PF06271"/>
    </source>
</evidence>
<proteinExistence type="predicted"/>
<feature type="domain" description="RDD" evidence="7">
    <location>
        <begin position="15"/>
        <end position="161"/>
    </location>
</feature>
<dbReference type="PANTHER" id="PTHR36115:SF10">
    <property type="entry name" value="RDD DOMAIN-CONTAINING PROTEIN"/>
    <property type="match status" value="1"/>
</dbReference>
<keyword evidence="5 6" id="KW-0472">Membrane</keyword>
<evidence type="ECO:0000256" key="3">
    <source>
        <dbReference type="ARBA" id="ARBA00022692"/>
    </source>
</evidence>
<organism evidence="8">
    <name type="scientific">mine drainage metagenome</name>
    <dbReference type="NCBI Taxonomy" id="410659"/>
    <lineage>
        <taxon>unclassified sequences</taxon>
        <taxon>metagenomes</taxon>
        <taxon>ecological metagenomes</taxon>
    </lineage>
</organism>
<sequence>MPLSIQGPSSRPRAPTLLRRLAALLYEAIVLFGVLWAVAMVYGLAVGQRSGVMDRHGLQLAAFLALALYFIGFWTRAGQTVAMRAWHIRVIDAQGRPPRFWRAGLRFLLGWLWVLPPLAIAWWAGLDHAAGLILLAVWIVLWAFASLLREDRQFWHDAWSGTRLVDTEP</sequence>
<comment type="subcellular location">
    <subcellularLocation>
        <location evidence="1">Cell membrane</location>
        <topology evidence="1">Multi-pass membrane protein</topology>
    </subcellularLocation>
</comment>
<dbReference type="EMBL" id="MLJW01000205">
    <property type="protein sequence ID" value="OIQ93521.1"/>
    <property type="molecule type" value="Genomic_DNA"/>
</dbReference>
<comment type="caution">
    <text evidence="8">The sequence shown here is derived from an EMBL/GenBank/DDBJ whole genome shotgun (WGS) entry which is preliminary data.</text>
</comment>
<evidence type="ECO:0000256" key="1">
    <source>
        <dbReference type="ARBA" id="ARBA00004651"/>
    </source>
</evidence>
<evidence type="ECO:0000256" key="5">
    <source>
        <dbReference type="ARBA" id="ARBA00023136"/>
    </source>
</evidence>
<gene>
    <name evidence="8" type="ORF">GALL_244800</name>
</gene>
<dbReference type="InterPro" id="IPR010432">
    <property type="entry name" value="RDD"/>
</dbReference>
<evidence type="ECO:0000256" key="6">
    <source>
        <dbReference type="SAM" id="Phobius"/>
    </source>
</evidence>
<feature type="transmembrane region" description="Helical" evidence="6">
    <location>
        <begin position="21"/>
        <end position="45"/>
    </location>
</feature>
<dbReference type="PANTHER" id="PTHR36115">
    <property type="entry name" value="PROLINE-RICH ANTIGEN HOMOLOG-RELATED"/>
    <property type="match status" value="1"/>
</dbReference>
<evidence type="ECO:0000313" key="8">
    <source>
        <dbReference type="EMBL" id="OIQ93521.1"/>
    </source>
</evidence>
<keyword evidence="2" id="KW-1003">Cell membrane</keyword>
<name>A0A1J5RCL4_9ZZZZ</name>
<dbReference type="AlphaFoldDB" id="A0A1J5RCL4"/>
<dbReference type="InterPro" id="IPR051791">
    <property type="entry name" value="Pra-immunoreactive"/>
</dbReference>